<evidence type="ECO:0000313" key="7">
    <source>
        <dbReference type="Proteomes" id="UP000230750"/>
    </source>
</evidence>
<accession>A0A2G8LQ11</accession>
<dbReference type="STRING" id="307972.A0A2G8LQ11"/>
<evidence type="ECO:0000256" key="2">
    <source>
        <dbReference type="ARBA" id="ARBA00022857"/>
    </source>
</evidence>
<keyword evidence="3" id="KW-0560">Oxidoreductase</keyword>
<keyword evidence="5" id="KW-0812">Transmembrane</keyword>
<dbReference type="InterPro" id="IPR051019">
    <property type="entry name" value="VLCFA-Steroid_DH"/>
</dbReference>
<dbReference type="PANTHER" id="PTHR43899:SF13">
    <property type="entry name" value="RH59310P"/>
    <property type="match status" value="1"/>
</dbReference>
<dbReference type="PRINTS" id="PR00081">
    <property type="entry name" value="GDHRDH"/>
</dbReference>
<dbReference type="GO" id="GO:0005783">
    <property type="term" value="C:endoplasmic reticulum"/>
    <property type="evidence" value="ECO:0007669"/>
    <property type="project" value="TreeGrafter"/>
</dbReference>
<dbReference type="GO" id="GO:0016491">
    <property type="term" value="F:oxidoreductase activity"/>
    <property type="evidence" value="ECO:0007669"/>
    <property type="project" value="UniProtKB-KW"/>
</dbReference>
<dbReference type="AlphaFoldDB" id="A0A2G8LQ11"/>
<dbReference type="Gene3D" id="3.40.50.720">
    <property type="entry name" value="NAD(P)-binding Rossmann-like Domain"/>
    <property type="match status" value="1"/>
</dbReference>
<keyword evidence="5" id="KW-1133">Transmembrane helix</keyword>
<dbReference type="Pfam" id="PF00106">
    <property type="entry name" value="adh_short"/>
    <property type="match status" value="1"/>
</dbReference>
<dbReference type="FunFam" id="3.40.50.720:FF:000137">
    <property type="entry name" value="Hydroxysteroid (17-beta) dehydrogenase 3"/>
    <property type="match status" value="1"/>
</dbReference>
<dbReference type="InterPro" id="IPR002347">
    <property type="entry name" value="SDR_fam"/>
</dbReference>
<organism evidence="6 7">
    <name type="scientific">Stichopus japonicus</name>
    <name type="common">Sea cucumber</name>
    <dbReference type="NCBI Taxonomy" id="307972"/>
    <lineage>
        <taxon>Eukaryota</taxon>
        <taxon>Metazoa</taxon>
        <taxon>Echinodermata</taxon>
        <taxon>Eleutherozoa</taxon>
        <taxon>Echinozoa</taxon>
        <taxon>Holothuroidea</taxon>
        <taxon>Aspidochirotacea</taxon>
        <taxon>Aspidochirotida</taxon>
        <taxon>Stichopodidae</taxon>
        <taxon>Apostichopus</taxon>
    </lineage>
</organism>
<name>A0A2G8LQ11_STIJA</name>
<dbReference type="PIRSF" id="PIRSF000126">
    <property type="entry name" value="11-beta-HSD1"/>
    <property type="match status" value="1"/>
</dbReference>
<dbReference type="CDD" id="cd05356">
    <property type="entry name" value="17beta-HSD1_like_SDR_c"/>
    <property type="match status" value="1"/>
</dbReference>
<dbReference type="Proteomes" id="UP000230750">
    <property type="component" value="Unassembled WGS sequence"/>
</dbReference>
<comment type="caution">
    <text evidence="6">The sequence shown here is derived from an EMBL/GenBank/DDBJ whole genome shotgun (WGS) entry which is preliminary data.</text>
</comment>
<feature type="transmembrane region" description="Helical" evidence="5">
    <location>
        <begin position="14"/>
        <end position="35"/>
    </location>
</feature>
<dbReference type="PRINTS" id="PR00080">
    <property type="entry name" value="SDRFAMILY"/>
</dbReference>
<dbReference type="OrthoDB" id="5545019at2759"/>
<gene>
    <name evidence="6" type="ORF">BSL78_00675</name>
</gene>
<evidence type="ECO:0000313" key="6">
    <source>
        <dbReference type="EMBL" id="PIK62357.1"/>
    </source>
</evidence>
<evidence type="ECO:0000256" key="3">
    <source>
        <dbReference type="ARBA" id="ARBA00023002"/>
    </source>
</evidence>
<dbReference type="InterPro" id="IPR036291">
    <property type="entry name" value="NAD(P)-bd_dom_sf"/>
</dbReference>
<keyword evidence="5" id="KW-0472">Membrane</keyword>
<dbReference type="EMBL" id="MRZV01000013">
    <property type="protein sequence ID" value="PIK62357.1"/>
    <property type="molecule type" value="Genomic_DNA"/>
</dbReference>
<evidence type="ECO:0000256" key="1">
    <source>
        <dbReference type="ARBA" id="ARBA00006484"/>
    </source>
</evidence>
<evidence type="ECO:0000256" key="4">
    <source>
        <dbReference type="RuleBase" id="RU000363"/>
    </source>
</evidence>
<dbReference type="SUPFAM" id="SSF51735">
    <property type="entry name" value="NAD(P)-binding Rossmann-fold domains"/>
    <property type="match status" value="1"/>
</dbReference>
<sequence>MADESLLFGRFNSALASIGASFTIYYAVRVLLFLVKSFKMFGLRLGANPKKYGSWSVVTGATDGIGKAYAEQLAAKGLNVVLMSRTESKLDAVASEIASKYNVQTKVIAVDFTSGSEIYENIGKQLDGLEIGVLVNNVGMSYPYPLYFHELEDPEKLIQGMINVNCLAATMMTYLIVPSMLSRKKGLIINIASAAGSLPTPLLTVYSSTKSYLDFFSRALNVEYSSKGLIVQSVMPYFVVSKLSKIRRSSFTVPTATSYVKSALATVGNETRTFGCFVHNLQGAVVSFVPEVISDYVQLSMHQGLRKYALKKKQQKSQ</sequence>
<keyword evidence="2" id="KW-0521">NADP</keyword>
<protein>
    <recommendedName>
        <fullName evidence="8">Very-long-chain 3-oxoacyl-CoA reductase</fullName>
    </recommendedName>
</protein>
<evidence type="ECO:0000256" key="5">
    <source>
        <dbReference type="SAM" id="Phobius"/>
    </source>
</evidence>
<evidence type="ECO:0008006" key="8">
    <source>
        <dbReference type="Google" id="ProtNLM"/>
    </source>
</evidence>
<comment type="similarity">
    <text evidence="1 4">Belongs to the short-chain dehydrogenases/reductases (SDR) family.</text>
</comment>
<reference evidence="6 7" key="1">
    <citation type="journal article" date="2017" name="PLoS Biol.">
        <title>The sea cucumber genome provides insights into morphological evolution and visceral regeneration.</title>
        <authorList>
            <person name="Zhang X."/>
            <person name="Sun L."/>
            <person name="Yuan J."/>
            <person name="Sun Y."/>
            <person name="Gao Y."/>
            <person name="Zhang L."/>
            <person name="Li S."/>
            <person name="Dai H."/>
            <person name="Hamel J.F."/>
            <person name="Liu C."/>
            <person name="Yu Y."/>
            <person name="Liu S."/>
            <person name="Lin W."/>
            <person name="Guo K."/>
            <person name="Jin S."/>
            <person name="Xu P."/>
            <person name="Storey K.B."/>
            <person name="Huan P."/>
            <person name="Zhang T."/>
            <person name="Zhou Y."/>
            <person name="Zhang J."/>
            <person name="Lin C."/>
            <person name="Li X."/>
            <person name="Xing L."/>
            <person name="Huo D."/>
            <person name="Sun M."/>
            <person name="Wang L."/>
            <person name="Mercier A."/>
            <person name="Li F."/>
            <person name="Yang H."/>
            <person name="Xiang J."/>
        </authorList>
    </citation>
    <scope>NUCLEOTIDE SEQUENCE [LARGE SCALE GENOMIC DNA]</scope>
    <source>
        <strain evidence="6">Shaxun</strain>
        <tissue evidence="6">Muscle</tissue>
    </source>
</reference>
<dbReference type="PANTHER" id="PTHR43899">
    <property type="entry name" value="RH59310P"/>
    <property type="match status" value="1"/>
</dbReference>
<keyword evidence="7" id="KW-1185">Reference proteome</keyword>
<proteinExistence type="inferred from homology"/>